<dbReference type="GO" id="GO:0047343">
    <property type="term" value="F:glucose-1-phosphate cytidylyltransferase activity"/>
    <property type="evidence" value="ECO:0007669"/>
    <property type="project" value="InterPro"/>
</dbReference>
<sequence>MKVVLFCGGLGTRIRDFSESIPKPMIPVGHQPILRHVMQYYSDHGHTDFVLCLGYKANVIKEFFLNSKPQTFADCVISNGGRDVQLLDEAAAEDWTVTLIDTGIWRNIGERLWAARDYVKDEKMFLANYSDGLTNVDLDDMIAKFEESGKLACFLAVRPPLTYHIVDMAEDGEVREFRSSDRSDIWINGGYFILRPEVFDYMREGEEFVLEPFERLIADNQLMAYKHEGFWRSMDTLRDWQTLQEMVEKGEMPWNIRETEERKRLAKVRAIG</sequence>
<feature type="domain" description="Nucleotidyl transferase" evidence="1">
    <location>
        <begin position="3"/>
        <end position="236"/>
    </location>
</feature>
<dbReference type="InterPro" id="IPR005835">
    <property type="entry name" value="NTP_transferase_dom"/>
</dbReference>
<reference evidence="2 3" key="1">
    <citation type="submission" date="2020-06" db="EMBL/GenBank/DDBJ databases">
        <title>Oricola thermophila sp. nov. isolated from a tidal sediments.</title>
        <authorList>
            <person name="Kwon K.K."/>
            <person name="Yang S.-H."/>
            <person name="Park M.-J."/>
        </authorList>
    </citation>
    <scope>NUCLEOTIDE SEQUENCE [LARGE SCALE GENOMIC DNA]</scope>
    <source>
        <strain evidence="2 3">MEBiC13590</strain>
    </source>
</reference>
<dbReference type="KEGG" id="orm:HTY61_05475"/>
<dbReference type="Gene3D" id="3.90.550.10">
    <property type="entry name" value="Spore Coat Polysaccharide Biosynthesis Protein SpsA, Chain A"/>
    <property type="match status" value="1"/>
</dbReference>
<dbReference type="Proteomes" id="UP000509367">
    <property type="component" value="Chromosome"/>
</dbReference>
<gene>
    <name evidence="2" type="ORF">HTY61_05475</name>
</gene>
<dbReference type="CDD" id="cd02524">
    <property type="entry name" value="G1P_cytidylyltransferase"/>
    <property type="match status" value="1"/>
</dbReference>
<keyword evidence="2" id="KW-0808">Transferase</keyword>
<evidence type="ECO:0000259" key="1">
    <source>
        <dbReference type="Pfam" id="PF00483"/>
    </source>
</evidence>
<keyword evidence="2" id="KW-0548">Nucleotidyltransferase</keyword>
<dbReference type="PANTHER" id="PTHR47183">
    <property type="entry name" value="GLUCOSE-1-PHOSPHATE CYTIDYLYLTRANSFERASE-RELATED"/>
    <property type="match status" value="1"/>
</dbReference>
<dbReference type="Pfam" id="PF00483">
    <property type="entry name" value="NTP_transferase"/>
    <property type="match status" value="1"/>
</dbReference>
<evidence type="ECO:0000313" key="3">
    <source>
        <dbReference type="Proteomes" id="UP000509367"/>
    </source>
</evidence>
<name>A0A6N1VG48_9HYPH</name>
<proteinExistence type="predicted"/>
<dbReference type="InterPro" id="IPR029044">
    <property type="entry name" value="Nucleotide-diphossugar_trans"/>
</dbReference>
<evidence type="ECO:0000313" key="2">
    <source>
        <dbReference type="EMBL" id="QKV17947.1"/>
    </source>
</evidence>
<accession>A0A6N1VG48</accession>
<dbReference type="PANTHER" id="PTHR47183:SF3">
    <property type="entry name" value="TRANSFERASE"/>
    <property type="match status" value="1"/>
</dbReference>
<dbReference type="EMBL" id="CP054836">
    <property type="protein sequence ID" value="QKV17947.1"/>
    <property type="molecule type" value="Genomic_DNA"/>
</dbReference>
<dbReference type="SUPFAM" id="SSF53448">
    <property type="entry name" value="Nucleotide-diphospho-sugar transferases"/>
    <property type="match status" value="1"/>
</dbReference>
<dbReference type="RefSeq" id="WP_175275844.1">
    <property type="nucleotide sequence ID" value="NZ_CP054836.1"/>
</dbReference>
<protein>
    <submittedName>
        <fullName evidence="2">Glucose-1-phosphate cytidylyltransferase</fullName>
    </submittedName>
</protein>
<dbReference type="InterPro" id="IPR013446">
    <property type="entry name" value="G1P_cyt_trans-like"/>
</dbReference>
<keyword evidence="3" id="KW-1185">Reference proteome</keyword>
<dbReference type="AlphaFoldDB" id="A0A6N1VG48"/>
<organism evidence="2 3">
    <name type="scientific">Oricola thermophila</name>
    <dbReference type="NCBI Taxonomy" id="2742145"/>
    <lineage>
        <taxon>Bacteria</taxon>
        <taxon>Pseudomonadati</taxon>
        <taxon>Pseudomonadota</taxon>
        <taxon>Alphaproteobacteria</taxon>
        <taxon>Hyphomicrobiales</taxon>
        <taxon>Ahrensiaceae</taxon>
        <taxon>Oricola</taxon>
    </lineage>
</organism>